<evidence type="ECO:0000256" key="9">
    <source>
        <dbReference type="ARBA" id="ARBA00023102"/>
    </source>
</evidence>
<dbReference type="PANTHER" id="PTHR48099:SF5">
    <property type="entry name" value="C-1-TETRAHYDROFOLATE SYNTHASE, CYTOPLASMIC"/>
    <property type="match status" value="1"/>
</dbReference>
<dbReference type="FunFam" id="3.40.50.720:FF:000094">
    <property type="entry name" value="Bifunctional protein FolD"/>
    <property type="match status" value="1"/>
</dbReference>
<keyword evidence="9 12" id="KW-0368">Histidine biosynthesis</keyword>
<dbReference type="NCBIfam" id="NF010787">
    <property type="entry name" value="PRK14191.1"/>
    <property type="match status" value="1"/>
</dbReference>
<dbReference type="PROSITE" id="PS00767">
    <property type="entry name" value="THF_DHG_CYH_2"/>
    <property type="match status" value="1"/>
</dbReference>
<name>A0AAW3ZW37_9BACT</name>
<dbReference type="RefSeq" id="WP_170016521.1">
    <property type="nucleotide sequence ID" value="NZ_CP012545.1"/>
</dbReference>
<proteinExistence type="inferred from homology"/>
<comment type="caution">
    <text evidence="12">Lacks conserved residue(s) required for the propagation of feature annotation.</text>
</comment>
<reference evidence="16 17" key="1">
    <citation type="submission" date="2015-08" db="EMBL/GenBank/DDBJ databases">
        <title>Comparative genomics of the Campylobacter concisus group.</title>
        <authorList>
            <person name="Yee E."/>
            <person name="Chapman M.H."/>
            <person name="Huynh S."/>
            <person name="Bono J.L."/>
            <person name="On S.L."/>
            <person name="St Leger J."/>
            <person name="Foster G."/>
            <person name="Parker C.T."/>
            <person name="Miller W.G."/>
        </authorList>
    </citation>
    <scope>NUCLEOTIDE SEQUENCE [LARGE SCALE GENOMIC DNA]</scope>
    <source>
        <strain evidence="16 17">RM9337</strain>
    </source>
</reference>
<comment type="catalytic activity">
    <reaction evidence="12">
        <text>(6R)-5,10-methylene-5,6,7,8-tetrahydrofolate + NADP(+) = (6R)-5,10-methenyltetrahydrofolate + NADPH</text>
        <dbReference type="Rhea" id="RHEA:22812"/>
        <dbReference type="ChEBI" id="CHEBI:15636"/>
        <dbReference type="ChEBI" id="CHEBI:57455"/>
        <dbReference type="ChEBI" id="CHEBI:57783"/>
        <dbReference type="ChEBI" id="CHEBI:58349"/>
        <dbReference type="EC" id="1.5.1.5"/>
    </reaction>
</comment>
<evidence type="ECO:0000256" key="12">
    <source>
        <dbReference type="HAMAP-Rule" id="MF_01576"/>
    </source>
</evidence>
<feature type="binding site" evidence="12">
    <location>
        <position position="229"/>
    </location>
    <ligand>
        <name>NADP(+)</name>
        <dbReference type="ChEBI" id="CHEBI:58349"/>
    </ligand>
</feature>
<keyword evidence="6 12" id="KW-0378">Hydrolase</keyword>
<gene>
    <name evidence="12 16" type="primary">folD</name>
    <name evidence="15" type="ORF">CCAL12919_05240</name>
    <name evidence="16" type="ORF">CCAL9337_06420</name>
</gene>
<dbReference type="HAMAP" id="MF_01576">
    <property type="entry name" value="THF_DHG_CYH"/>
    <property type="match status" value="1"/>
</dbReference>
<dbReference type="GO" id="GO:0035999">
    <property type="term" value="P:tetrahydrofolate interconversion"/>
    <property type="evidence" value="ECO:0007669"/>
    <property type="project" value="UniProtKB-UniRule"/>
</dbReference>
<keyword evidence="5 12" id="KW-0658">Purine biosynthesis</keyword>
<dbReference type="InterPro" id="IPR046346">
    <property type="entry name" value="Aminoacid_DH-like_N_sf"/>
</dbReference>
<evidence type="ECO:0000256" key="4">
    <source>
        <dbReference type="ARBA" id="ARBA00022605"/>
    </source>
</evidence>
<evidence type="ECO:0000256" key="2">
    <source>
        <dbReference type="ARBA" id="ARBA00011738"/>
    </source>
</evidence>
<dbReference type="PROSITE" id="PS00766">
    <property type="entry name" value="THF_DHG_CYH_1"/>
    <property type="match status" value="1"/>
</dbReference>
<dbReference type="InterPro" id="IPR036291">
    <property type="entry name" value="NAD(P)-bd_dom_sf"/>
</dbReference>
<dbReference type="InterPro" id="IPR020867">
    <property type="entry name" value="THF_DH/CycHdrlase_CS"/>
</dbReference>
<keyword evidence="3 12" id="KW-0554">One-carbon metabolism</keyword>
<evidence type="ECO:0000256" key="7">
    <source>
        <dbReference type="ARBA" id="ARBA00022857"/>
    </source>
</evidence>
<comment type="catalytic activity">
    <reaction evidence="12">
        <text>(6R)-5,10-methenyltetrahydrofolate + H2O = (6R)-10-formyltetrahydrofolate + H(+)</text>
        <dbReference type="Rhea" id="RHEA:23700"/>
        <dbReference type="ChEBI" id="CHEBI:15377"/>
        <dbReference type="ChEBI" id="CHEBI:15378"/>
        <dbReference type="ChEBI" id="CHEBI:57455"/>
        <dbReference type="ChEBI" id="CHEBI:195366"/>
        <dbReference type="EC" id="3.5.4.9"/>
    </reaction>
</comment>
<comment type="pathway">
    <text evidence="1 12">One-carbon metabolism; tetrahydrofolate interconversion.</text>
</comment>
<accession>A0AAW3ZW37</accession>
<feature type="domain" description="Tetrahydrofolate dehydrogenase/cyclohydrolase catalytic" evidence="13">
    <location>
        <begin position="4"/>
        <end position="118"/>
    </location>
</feature>
<evidence type="ECO:0000313" key="15">
    <source>
        <dbReference type="EMBL" id="MBE2986536.1"/>
    </source>
</evidence>
<dbReference type="PRINTS" id="PR00085">
    <property type="entry name" value="THFDHDRGNASE"/>
</dbReference>
<dbReference type="NCBIfam" id="NF010783">
    <property type="entry name" value="PRK14186.1"/>
    <property type="match status" value="1"/>
</dbReference>
<dbReference type="Gene3D" id="3.40.50.720">
    <property type="entry name" value="NAD(P)-binding Rossmann-like Domain"/>
    <property type="match status" value="1"/>
</dbReference>
<keyword evidence="10 12" id="KW-0486">Methionine biosynthesis</keyword>
<dbReference type="PANTHER" id="PTHR48099">
    <property type="entry name" value="C-1-TETRAHYDROFOLATE SYNTHASE, CYTOPLASMIC-RELATED"/>
    <property type="match status" value="1"/>
</dbReference>
<dbReference type="NCBIfam" id="NF008058">
    <property type="entry name" value="PRK10792.1"/>
    <property type="match status" value="1"/>
</dbReference>
<dbReference type="EC" id="3.5.4.9" evidence="12"/>
<sequence length="287" mass="30019">MTILDGKAVSAKVKQEVATEASKLKTAGVEPALAVILVGEDKASQTYVASKEKACIAAGIGSIIHRLPQSTSQSELLALINVLNLDDSVDGILVQLPLPKHIDTNSVLEAIRPEKDVDGFHAINVGKLVSGLDGFAPCTPFGIMRILKEYNIDVAGLNAVVIGRSNIVGKPMANLLLNASATVTVTHSKTKNLKEICAGADLIVAAIGKPYFVTADMVKEGAIVVDVGINRLDDGRLVGDVDFDGVASKCSFITPVPGGVGPMTIAMLLNNTIISAKNRAKKLGLNF</sequence>
<comment type="caution">
    <text evidence="16">The sequence shown here is derived from an EMBL/GenBank/DDBJ whole genome shotgun (WGS) entry which is preliminary data.</text>
</comment>
<keyword evidence="17" id="KW-1185">Reference proteome</keyword>
<comment type="subunit">
    <text evidence="2 12">Homodimer.</text>
</comment>
<dbReference type="FunFam" id="3.40.50.10860:FF:000005">
    <property type="entry name" value="C-1-tetrahydrofolate synthase, cytoplasmic, putative"/>
    <property type="match status" value="1"/>
</dbReference>
<dbReference type="Proteomes" id="UP001318760">
    <property type="component" value="Unassembled WGS sequence"/>
</dbReference>
<organism evidence="16 17">
    <name type="scientific">Campylobacter californiensis</name>
    <dbReference type="NCBI Taxonomy" id="1032243"/>
    <lineage>
        <taxon>Bacteria</taxon>
        <taxon>Pseudomonadati</taxon>
        <taxon>Campylobacterota</taxon>
        <taxon>Epsilonproteobacteria</taxon>
        <taxon>Campylobacterales</taxon>
        <taxon>Campylobacteraceae</taxon>
        <taxon>Campylobacter</taxon>
    </lineage>
</organism>
<feature type="domain" description="Tetrahydrofolate dehydrogenase/cyclohydrolase NAD(P)-binding" evidence="14">
    <location>
        <begin position="137"/>
        <end position="279"/>
    </location>
</feature>
<evidence type="ECO:0000313" key="18">
    <source>
        <dbReference type="Proteomes" id="UP001318760"/>
    </source>
</evidence>
<keyword evidence="11 12" id="KW-0511">Multifunctional enzyme</keyword>
<evidence type="ECO:0000256" key="3">
    <source>
        <dbReference type="ARBA" id="ARBA00022563"/>
    </source>
</evidence>
<comment type="similarity">
    <text evidence="12">Belongs to the tetrahydrofolate dehydrogenase/cyclohydrolase family.</text>
</comment>
<evidence type="ECO:0000313" key="17">
    <source>
        <dbReference type="Proteomes" id="UP000650616"/>
    </source>
</evidence>
<dbReference type="Proteomes" id="UP000650616">
    <property type="component" value="Unassembled WGS sequence"/>
</dbReference>
<dbReference type="GO" id="GO:0004488">
    <property type="term" value="F:methylenetetrahydrofolate dehydrogenase (NADP+) activity"/>
    <property type="evidence" value="ECO:0007669"/>
    <property type="project" value="UniProtKB-UniRule"/>
</dbReference>
<evidence type="ECO:0000256" key="10">
    <source>
        <dbReference type="ARBA" id="ARBA00023167"/>
    </source>
</evidence>
<dbReference type="InterPro" id="IPR020630">
    <property type="entry name" value="THF_DH/CycHdrlase_cat_dom"/>
</dbReference>
<dbReference type="GO" id="GO:0006164">
    <property type="term" value="P:purine nucleotide biosynthetic process"/>
    <property type="evidence" value="ECO:0007669"/>
    <property type="project" value="UniProtKB-KW"/>
</dbReference>
<dbReference type="GO" id="GO:0005829">
    <property type="term" value="C:cytosol"/>
    <property type="evidence" value="ECO:0007669"/>
    <property type="project" value="TreeGrafter"/>
</dbReference>
<protein>
    <recommendedName>
        <fullName evidence="12">Bifunctional protein FolD</fullName>
    </recommendedName>
    <domain>
        <recommendedName>
            <fullName evidence="12">Methylenetetrahydrofolate dehydrogenase</fullName>
            <ecNumber evidence="12">1.5.1.5</ecNumber>
        </recommendedName>
    </domain>
    <domain>
        <recommendedName>
            <fullName evidence="12">Methenyltetrahydrofolate cyclohydrolase</fullName>
            <ecNumber evidence="12">3.5.4.9</ecNumber>
        </recommendedName>
    </domain>
</protein>
<dbReference type="GO" id="GO:0000105">
    <property type="term" value="P:L-histidine biosynthetic process"/>
    <property type="evidence" value="ECO:0007669"/>
    <property type="project" value="UniProtKB-KW"/>
</dbReference>
<dbReference type="EMBL" id="LIWG01000007">
    <property type="protein sequence ID" value="MBE3608356.1"/>
    <property type="molecule type" value="Genomic_DNA"/>
</dbReference>
<dbReference type="InterPro" id="IPR020631">
    <property type="entry name" value="THF_DH/CycHdrlase_NAD-bd_dom"/>
</dbReference>
<dbReference type="SUPFAM" id="SSF53223">
    <property type="entry name" value="Aminoacid dehydrogenase-like, N-terminal domain"/>
    <property type="match status" value="1"/>
</dbReference>
<dbReference type="EC" id="1.5.1.5" evidence="12"/>
<dbReference type="GO" id="GO:0009086">
    <property type="term" value="P:methionine biosynthetic process"/>
    <property type="evidence" value="ECO:0007669"/>
    <property type="project" value="UniProtKB-KW"/>
</dbReference>
<dbReference type="SUPFAM" id="SSF51735">
    <property type="entry name" value="NAD(P)-binding Rossmann-fold domains"/>
    <property type="match status" value="1"/>
</dbReference>
<dbReference type="Gene3D" id="3.40.50.10860">
    <property type="entry name" value="Leucine Dehydrogenase, chain A, domain 1"/>
    <property type="match status" value="1"/>
</dbReference>
<dbReference type="EMBL" id="JADBHS010000008">
    <property type="protein sequence ID" value="MBE2986536.1"/>
    <property type="molecule type" value="Genomic_DNA"/>
</dbReference>
<dbReference type="Pfam" id="PF02882">
    <property type="entry name" value="THF_DHG_CYH_C"/>
    <property type="match status" value="1"/>
</dbReference>
<dbReference type="InterPro" id="IPR000672">
    <property type="entry name" value="THF_DH/CycHdrlase"/>
</dbReference>
<dbReference type="GO" id="GO:0004477">
    <property type="term" value="F:methenyltetrahydrofolate cyclohydrolase activity"/>
    <property type="evidence" value="ECO:0007669"/>
    <property type="project" value="UniProtKB-UniRule"/>
</dbReference>
<evidence type="ECO:0000256" key="6">
    <source>
        <dbReference type="ARBA" id="ARBA00022801"/>
    </source>
</evidence>
<feature type="binding site" evidence="12">
    <location>
        <begin position="163"/>
        <end position="165"/>
    </location>
    <ligand>
        <name>NADP(+)</name>
        <dbReference type="ChEBI" id="CHEBI:58349"/>
    </ligand>
</feature>
<evidence type="ECO:0000259" key="14">
    <source>
        <dbReference type="Pfam" id="PF02882"/>
    </source>
</evidence>
<keyword evidence="8 12" id="KW-0560">Oxidoreductase</keyword>
<evidence type="ECO:0000259" key="13">
    <source>
        <dbReference type="Pfam" id="PF00763"/>
    </source>
</evidence>
<dbReference type="AlphaFoldDB" id="A0AAW3ZW37"/>
<evidence type="ECO:0000256" key="1">
    <source>
        <dbReference type="ARBA" id="ARBA00004777"/>
    </source>
</evidence>
<keyword evidence="7 12" id="KW-0521">NADP</keyword>
<keyword evidence="4 12" id="KW-0028">Amino-acid biosynthesis</keyword>
<dbReference type="Pfam" id="PF00763">
    <property type="entry name" value="THF_DHG_CYH"/>
    <property type="match status" value="1"/>
</dbReference>
<dbReference type="CDD" id="cd01080">
    <property type="entry name" value="NAD_bind_m-THF_DH_Cyclohyd"/>
    <property type="match status" value="1"/>
</dbReference>
<evidence type="ECO:0000256" key="8">
    <source>
        <dbReference type="ARBA" id="ARBA00023002"/>
    </source>
</evidence>
<reference evidence="15 18" key="2">
    <citation type="submission" date="2020-10" db="EMBL/GenBank/DDBJ databases">
        <title>Campylobacter californiensis sp. nov. isolated from cattle and feral swine in California.</title>
        <authorList>
            <person name="Miller W.G."/>
        </authorList>
    </citation>
    <scope>NUCLEOTIDE SEQUENCE [LARGE SCALE GENOMIC DNA]</scope>
    <source>
        <strain evidence="15 18">RM12919</strain>
    </source>
</reference>
<evidence type="ECO:0000256" key="11">
    <source>
        <dbReference type="ARBA" id="ARBA00023268"/>
    </source>
</evidence>
<evidence type="ECO:0000313" key="16">
    <source>
        <dbReference type="EMBL" id="MBE3608356.1"/>
    </source>
</evidence>
<comment type="function">
    <text evidence="12">Catalyzes the oxidation of 5,10-methylenetetrahydrofolate to 5,10-methenyltetrahydrofolate and then the hydrolysis of 5,10-methenyltetrahydrofolate to 10-formyltetrahydrofolate.</text>
</comment>
<evidence type="ECO:0000256" key="5">
    <source>
        <dbReference type="ARBA" id="ARBA00022755"/>
    </source>
</evidence>